<feature type="region of interest" description="Disordered" evidence="1">
    <location>
        <begin position="1"/>
        <end position="103"/>
    </location>
</feature>
<feature type="compositionally biased region" description="Basic and acidic residues" evidence="1">
    <location>
        <begin position="90"/>
        <end position="101"/>
    </location>
</feature>
<name>A0A834X672_9FABA</name>
<comment type="caution">
    <text evidence="3">The sequence shown here is derived from an EMBL/GenBank/DDBJ whole genome shotgun (WGS) entry which is preliminary data.</text>
</comment>
<accession>A0A834X672</accession>
<dbReference type="Proteomes" id="UP000634136">
    <property type="component" value="Unassembled WGS sequence"/>
</dbReference>
<dbReference type="CDD" id="cd06222">
    <property type="entry name" value="RNase_H_like"/>
    <property type="match status" value="1"/>
</dbReference>
<dbReference type="InterPro" id="IPR012337">
    <property type="entry name" value="RNaseH-like_sf"/>
</dbReference>
<dbReference type="SUPFAM" id="SSF53098">
    <property type="entry name" value="Ribonuclease H-like"/>
    <property type="match status" value="1"/>
</dbReference>
<dbReference type="InterPro" id="IPR044730">
    <property type="entry name" value="RNase_H-like_dom_plant"/>
</dbReference>
<dbReference type="OrthoDB" id="687991at2759"/>
<dbReference type="EMBL" id="JAAIUW010000003">
    <property type="protein sequence ID" value="KAF7838897.1"/>
    <property type="molecule type" value="Genomic_DNA"/>
</dbReference>
<dbReference type="AlphaFoldDB" id="A0A834X672"/>
<feature type="compositionally biased region" description="Polar residues" evidence="1">
    <location>
        <begin position="56"/>
        <end position="75"/>
    </location>
</feature>
<dbReference type="GO" id="GO:0003676">
    <property type="term" value="F:nucleic acid binding"/>
    <property type="evidence" value="ECO:0007669"/>
    <property type="project" value="InterPro"/>
</dbReference>
<evidence type="ECO:0000313" key="4">
    <source>
        <dbReference type="Proteomes" id="UP000634136"/>
    </source>
</evidence>
<dbReference type="Pfam" id="PF13456">
    <property type="entry name" value="RVT_3"/>
    <property type="match status" value="1"/>
</dbReference>
<feature type="domain" description="RNase H type-1" evidence="2">
    <location>
        <begin position="286"/>
        <end position="344"/>
    </location>
</feature>
<evidence type="ECO:0000256" key="1">
    <source>
        <dbReference type="SAM" id="MobiDB-lite"/>
    </source>
</evidence>
<organism evidence="3 4">
    <name type="scientific">Senna tora</name>
    <dbReference type="NCBI Taxonomy" id="362788"/>
    <lineage>
        <taxon>Eukaryota</taxon>
        <taxon>Viridiplantae</taxon>
        <taxon>Streptophyta</taxon>
        <taxon>Embryophyta</taxon>
        <taxon>Tracheophyta</taxon>
        <taxon>Spermatophyta</taxon>
        <taxon>Magnoliopsida</taxon>
        <taxon>eudicotyledons</taxon>
        <taxon>Gunneridae</taxon>
        <taxon>Pentapetalae</taxon>
        <taxon>rosids</taxon>
        <taxon>fabids</taxon>
        <taxon>Fabales</taxon>
        <taxon>Fabaceae</taxon>
        <taxon>Caesalpinioideae</taxon>
        <taxon>Cassia clade</taxon>
        <taxon>Senna</taxon>
    </lineage>
</organism>
<dbReference type="PANTHER" id="PTHR47723:SF19">
    <property type="entry name" value="POLYNUCLEOTIDYL TRANSFERASE, RIBONUCLEASE H-LIKE SUPERFAMILY PROTEIN"/>
    <property type="match status" value="1"/>
</dbReference>
<proteinExistence type="predicted"/>
<dbReference type="InterPro" id="IPR053151">
    <property type="entry name" value="RNase_H-like"/>
</dbReference>
<feature type="compositionally biased region" description="Basic and acidic residues" evidence="1">
    <location>
        <begin position="1"/>
        <end position="28"/>
    </location>
</feature>
<evidence type="ECO:0000313" key="3">
    <source>
        <dbReference type="EMBL" id="KAF7838897.1"/>
    </source>
</evidence>
<dbReference type="PANTHER" id="PTHR47723">
    <property type="entry name" value="OS05G0353850 PROTEIN"/>
    <property type="match status" value="1"/>
</dbReference>
<keyword evidence="4" id="KW-1185">Reference proteome</keyword>
<dbReference type="GO" id="GO:0004523">
    <property type="term" value="F:RNA-DNA hybrid ribonuclease activity"/>
    <property type="evidence" value="ECO:0007669"/>
    <property type="project" value="InterPro"/>
</dbReference>
<evidence type="ECO:0000259" key="2">
    <source>
        <dbReference type="Pfam" id="PF13456"/>
    </source>
</evidence>
<sequence length="395" mass="44459">MDITEEHQVEKAQQESRTRISKGKERNSDNGVGQKKPPVKKGQKSPFEKAHDHVVVTSNSVGMKKPISNSSQKSPGKTHVPPPKPSKPSDSAKSRTRKGPDFDENLELIRMQDKILGDSGKLLAIRTARNFTDDASCCRCFHHSKTTLHAISDCPQVSLLWKSLVHTSHWPSFFNFDLNEWIHVNLNKDLSDDKSGMWSSIFGSTCWFIWKQRNKCVFEGIEENALALLPQIKAHVSFVKEANSHNIQVAGEHQFQVVMIKWTPPEAGWIKCNSDGYHDLYSNMIKCGGVFRDHNGQWITGFHKKLGAGDILQAELWGILLGVNLGIEKGFEKIIFECDSTLCVNFRESNRLADALASHNSASEDIVIFDSVPIFCCNILQEDLRNLSLPRRVVI</sequence>
<reference evidence="3" key="1">
    <citation type="submission" date="2020-09" db="EMBL/GenBank/DDBJ databases">
        <title>Genome-Enabled Discovery of Anthraquinone Biosynthesis in Senna tora.</title>
        <authorList>
            <person name="Kang S.-H."/>
            <person name="Pandey R.P."/>
            <person name="Lee C.-M."/>
            <person name="Sim J.-S."/>
            <person name="Jeong J.-T."/>
            <person name="Choi B.-S."/>
            <person name="Jung M."/>
            <person name="Ginzburg D."/>
            <person name="Zhao K."/>
            <person name="Won S.Y."/>
            <person name="Oh T.-J."/>
            <person name="Yu Y."/>
            <person name="Kim N.-H."/>
            <person name="Lee O.R."/>
            <person name="Lee T.-H."/>
            <person name="Bashyal P."/>
            <person name="Kim T.-S."/>
            <person name="Lee W.-H."/>
            <person name="Kawkins C."/>
            <person name="Kim C.-K."/>
            <person name="Kim J.S."/>
            <person name="Ahn B.O."/>
            <person name="Rhee S.Y."/>
            <person name="Sohng J.K."/>
        </authorList>
    </citation>
    <scope>NUCLEOTIDE SEQUENCE</scope>
    <source>
        <tissue evidence="3">Leaf</tissue>
    </source>
</reference>
<gene>
    <name evidence="3" type="ORF">G2W53_007379</name>
</gene>
<dbReference type="InterPro" id="IPR002156">
    <property type="entry name" value="RNaseH_domain"/>
</dbReference>
<dbReference type="InterPro" id="IPR036397">
    <property type="entry name" value="RNaseH_sf"/>
</dbReference>
<protein>
    <submittedName>
        <fullName evidence="3">Ribonuclease H</fullName>
    </submittedName>
</protein>
<dbReference type="Gene3D" id="3.30.420.10">
    <property type="entry name" value="Ribonuclease H-like superfamily/Ribonuclease H"/>
    <property type="match status" value="1"/>
</dbReference>